<feature type="binding site" evidence="10">
    <location>
        <position position="72"/>
    </location>
    <ligand>
        <name>substrate</name>
    </ligand>
</feature>
<dbReference type="Pfam" id="PF00933">
    <property type="entry name" value="Glyco_hydro_3"/>
    <property type="match status" value="1"/>
</dbReference>
<dbReference type="PANTHER" id="PTHR30480:SF13">
    <property type="entry name" value="BETA-HEXOSAMINIDASE"/>
    <property type="match status" value="1"/>
</dbReference>
<dbReference type="GO" id="GO:0008360">
    <property type="term" value="P:regulation of cell shape"/>
    <property type="evidence" value="ECO:0007669"/>
    <property type="project" value="UniProtKB-KW"/>
</dbReference>
<keyword evidence="2 10" id="KW-0963">Cytoplasm</keyword>
<comment type="subcellular location">
    <subcellularLocation>
        <location evidence="10">Cytoplasm</location>
    </subcellularLocation>
</comment>
<keyword evidence="4 10" id="KW-0378">Hydrolase</keyword>
<evidence type="ECO:0000313" key="13">
    <source>
        <dbReference type="Proteomes" id="UP000683428"/>
    </source>
</evidence>
<dbReference type="InterPro" id="IPR050226">
    <property type="entry name" value="NagZ_Beta-hexosaminidase"/>
</dbReference>
<dbReference type="GO" id="GO:0009254">
    <property type="term" value="P:peptidoglycan turnover"/>
    <property type="evidence" value="ECO:0007669"/>
    <property type="project" value="UniProtKB-UniRule"/>
</dbReference>
<reference evidence="12" key="1">
    <citation type="submission" date="2020-11" db="EMBL/GenBank/DDBJ databases">
        <title>Azospira inquinata sp. nov.</title>
        <authorList>
            <person name="Moe W.M."/>
            <person name="Mikes M.C."/>
        </authorList>
    </citation>
    <scope>NUCLEOTIDE SEQUENCE</scope>
    <source>
        <strain evidence="12">Azo-3</strain>
    </source>
</reference>
<feature type="binding site" evidence="10">
    <location>
        <begin position="168"/>
        <end position="169"/>
    </location>
    <ligand>
        <name>substrate</name>
    </ligand>
</feature>
<evidence type="ECO:0000256" key="10">
    <source>
        <dbReference type="HAMAP-Rule" id="MF_00364"/>
    </source>
</evidence>
<dbReference type="GO" id="GO:0004563">
    <property type="term" value="F:beta-N-acetylhexosaminidase activity"/>
    <property type="evidence" value="ECO:0007669"/>
    <property type="project" value="UniProtKB-UniRule"/>
</dbReference>
<protein>
    <recommendedName>
        <fullName evidence="10">Beta-hexosaminidase</fullName>
        <ecNumber evidence="10">3.2.1.52</ecNumber>
    </recommendedName>
    <alternativeName>
        <fullName evidence="10">Beta-N-acetylhexosaminidase</fullName>
    </alternativeName>
    <alternativeName>
        <fullName evidence="10">N-acetyl-beta-glucosaminidase</fullName>
    </alternativeName>
</protein>
<evidence type="ECO:0000256" key="9">
    <source>
        <dbReference type="ARBA" id="ARBA00023316"/>
    </source>
</evidence>
<evidence type="ECO:0000313" key="12">
    <source>
        <dbReference type="EMBL" id="QWT50579.1"/>
    </source>
</evidence>
<accession>A0A975SRC3</accession>
<comment type="pathway">
    <text evidence="10">Cell wall biogenesis; peptidoglycan recycling.</text>
</comment>
<evidence type="ECO:0000256" key="1">
    <source>
        <dbReference type="ARBA" id="ARBA00001231"/>
    </source>
</evidence>
<dbReference type="GO" id="GO:0005737">
    <property type="term" value="C:cytoplasm"/>
    <property type="evidence" value="ECO:0007669"/>
    <property type="project" value="UniProtKB-SubCell"/>
</dbReference>
<dbReference type="HAMAP" id="MF_00364">
    <property type="entry name" value="NagZ"/>
    <property type="match status" value="1"/>
</dbReference>
<keyword evidence="9 10" id="KW-0961">Cell wall biogenesis/degradation</keyword>
<evidence type="ECO:0000259" key="11">
    <source>
        <dbReference type="Pfam" id="PF00933"/>
    </source>
</evidence>
<dbReference type="InterPro" id="IPR001764">
    <property type="entry name" value="Glyco_hydro_3_N"/>
</dbReference>
<dbReference type="GO" id="GO:0005975">
    <property type="term" value="P:carbohydrate metabolic process"/>
    <property type="evidence" value="ECO:0007669"/>
    <property type="project" value="InterPro"/>
</dbReference>
<evidence type="ECO:0000256" key="6">
    <source>
        <dbReference type="ARBA" id="ARBA00022984"/>
    </source>
</evidence>
<feature type="active site" description="Proton donor/acceptor" evidence="10">
    <location>
        <position position="181"/>
    </location>
</feature>
<dbReference type="Gene3D" id="3.20.20.300">
    <property type="entry name" value="Glycoside hydrolase, family 3, N-terminal domain"/>
    <property type="match status" value="1"/>
</dbReference>
<dbReference type="KEGG" id="aiq:Azoinq_14320"/>
<evidence type="ECO:0000256" key="5">
    <source>
        <dbReference type="ARBA" id="ARBA00022960"/>
    </source>
</evidence>
<sequence>MPLGPLMADVAGIALTPEDRQRLIHPLVGGVILFSRNYRDPEQLAALCRDIHGLRQPALLISIDHEGGRVQRCREGFTRLPPMAALGRHWDRNPGEALASAEALGYVLASELRAVGVDFSYAPVLDLNFGRSSVIGDRSLHRNPQAVTDLARALIRGMGAAGMANCGKHFPGHGWVAADSHVSIPVDERSLAEMGEDMAPYQALVQDGSLKAVMPAHVTYPAMDGHPAGFSPYWINKLRRELGFTGVIFSDDLSMAGAGVVGGIQQRAQAAWDAGCDVLLVCNQPEAVDELLGAWRVEVPEDKIQRLMGLQPKGEALSREQLKQEARYEEGVAWAERLGQE</sequence>
<feature type="binding site" evidence="10">
    <location>
        <position position="138"/>
    </location>
    <ligand>
        <name>substrate</name>
    </ligand>
</feature>
<evidence type="ECO:0000256" key="8">
    <source>
        <dbReference type="ARBA" id="ARBA00023306"/>
    </source>
</evidence>
<comment type="function">
    <text evidence="10">Plays a role in peptidoglycan recycling by cleaving the terminal beta-1,4-linked N-acetylglucosamine (GlcNAc) from peptide-linked peptidoglycan fragments, giving rise to free GlcNAc, anhydro-N-acetylmuramic acid and anhydro-N-acetylmuramic acid-linked peptides.</text>
</comment>
<keyword evidence="8 10" id="KW-0131">Cell cycle</keyword>
<dbReference type="Proteomes" id="UP000683428">
    <property type="component" value="Chromosome"/>
</dbReference>
<dbReference type="NCBIfam" id="NF003740">
    <property type="entry name" value="PRK05337.1"/>
    <property type="match status" value="1"/>
</dbReference>
<proteinExistence type="inferred from homology"/>
<keyword evidence="7 10" id="KW-0326">Glycosidase</keyword>
<dbReference type="PANTHER" id="PTHR30480">
    <property type="entry name" value="BETA-HEXOSAMINIDASE-RELATED"/>
    <property type="match status" value="1"/>
</dbReference>
<dbReference type="EMBL" id="CP064782">
    <property type="protein sequence ID" value="QWT50579.1"/>
    <property type="molecule type" value="Genomic_DNA"/>
</dbReference>
<keyword evidence="6 10" id="KW-0573">Peptidoglycan synthesis</keyword>
<comment type="similarity">
    <text evidence="10">Belongs to the glycosyl hydrolase 3 family. NagZ subfamily.</text>
</comment>
<keyword evidence="5 10" id="KW-0133">Cell shape</keyword>
<feature type="site" description="Important for catalytic activity" evidence="10">
    <location>
        <position position="179"/>
    </location>
</feature>
<feature type="domain" description="Glycoside hydrolase family 3 N-terminal" evidence="11">
    <location>
        <begin position="17"/>
        <end position="292"/>
    </location>
</feature>
<dbReference type="GO" id="GO:0009252">
    <property type="term" value="P:peptidoglycan biosynthetic process"/>
    <property type="evidence" value="ECO:0007669"/>
    <property type="project" value="UniProtKB-KW"/>
</dbReference>
<evidence type="ECO:0000256" key="2">
    <source>
        <dbReference type="ARBA" id="ARBA00022490"/>
    </source>
</evidence>
<keyword evidence="3 10" id="KW-0132">Cell division</keyword>
<gene>
    <name evidence="10 12" type="primary">nagZ</name>
    <name evidence="12" type="ORF">Azoinq_14320</name>
</gene>
<name>A0A975SRC3_9RHOO</name>
<dbReference type="EC" id="3.2.1.52" evidence="10"/>
<dbReference type="InterPro" id="IPR017853">
    <property type="entry name" value="GH"/>
</dbReference>
<evidence type="ECO:0000256" key="3">
    <source>
        <dbReference type="ARBA" id="ARBA00022618"/>
    </source>
</evidence>
<dbReference type="SUPFAM" id="SSF51445">
    <property type="entry name" value="(Trans)glycosidases"/>
    <property type="match status" value="1"/>
</dbReference>
<dbReference type="GO" id="GO:0071555">
    <property type="term" value="P:cell wall organization"/>
    <property type="evidence" value="ECO:0007669"/>
    <property type="project" value="UniProtKB-KW"/>
</dbReference>
<dbReference type="InterPro" id="IPR036962">
    <property type="entry name" value="Glyco_hydro_3_N_sf"/>
</dbReference>
<dbReference type="AlphaFoldDB" id="A0A975SRC3"/>
<keyword evidence="13" id="KW-1185">Reference proteome</keyword>
<evidence type="ECO:0000256" key="4">
    <source>
        <dbReference type="ARBA" id="ARBA00022801"/>
    </source>
</evidence>
<dbReference type="InterPro" id="IPR022956">
    <property type="entry name" value="Beta_hexosaminidase_bac"/>
</dbReference>
<feature type="binding site" evidence="10">
    <location>
        <position position="64"/>
    </location>
    <ligand>
        <name>substrate</name>
    </ligand>
</feature>
<dbReference type="GO" id="GO:0051301">
    <property type="term" value="P:cell division"/>
    <property type="evidence" value="ECO:0007669"/>
    <property type="project" value="UniProtKB-KW"/>
</dbReference>
<evidence type="ECO:0000256" key="7">
    <source>
        <dbReference type="ARBA" id="ARBA00023295"/>
    </source>
</evidence>
<feature type="active site" description="Nucleophile" evidence="10">
    <location>
        <position position="251"/>
    </location>
</feature>
<organism evidence="12 13">
    <name type="scientific">Azospira inquinata</name>
    <dbReference type="NCBI Taxonomy" id="2785627"/>
    <lineage>
        <taxon>Bacteria</taxon>
        <taxon>Pseudomonadati</taxon>
        <taxon>Pseudomonadota</taxon>
        <taxon>Betaproteobacteria</taxon>
        <taxon>Rhodocyclales</taxon>
        <taxon>Rhodocyclaceae</taxon>
        <taxon>Azospira</taxon>
    </lineage>
</organism>
<comment type="catalytic activity">
    <reaction evidence="1 10">
        <text>Hydrolysis of terminal non-reducing N-acetyl-D-hexosamine residues in N-acetyl-beta-D-hexosaminides.</text>
        <dbReference type="EC" id="3.2.1.52"/>
    </reaction>
</comment>